<protein>
    <recommendedName>
        <fullName evidence="3">serine C-palmitoyltransferase</fullName>
        <ecNumber evidence="3">2.3.1.50</ecNumber>
    </recommendedName>
</protein>
<dbReference type="SUPFAM" id="SSF53383">
    <property type="entry name" value="PLP-dependent transferases"/>
    <property type="match status" value="1"/>
</dbReference>
<dbReference type="EMBL" id="JAHDYR010000005">
    <property type="protein sequence ID" value="KAG9396711.1"/>
    <property type="molecule type" value="Genomic_DNA"/>
</dbReference>
<dbReference type="InterPro" id="IPR001917">
    <property type="entry name" value="Aminotrans_II_pyridoxalP_BS"/>
</dbReference>
<dbReference type="InterPro" id="IPR015422">
    <property type="entry name" value="PyrdxlP-dep_Trfase_small"/>
</dbReference>
<proteinExistence type="inferred from homology"/>
<dbReference type="InterPro" id="IPR015421">
    <property type="entry name" value="PyrdxlP-dep_Trfase_major"/>
</dbReference>
<keyword evidence="11" id="KW-1185">Reference proteome</keyword>
<accession>A0A8J6C0L7</accession>
<evidence type="ECO:0000256" key="4">
    <source>
        <dbReference type="ARBA" id="ARBA00022679"/>
    </source>
</evidence>
<evidence type="ECO:0000256" key="8">
    <source>
        <dbReference type="SAM" id="Phobius"/>
    </source>
</evidence>
<evidence type="ECO:0000313" key="11">
    <source>
        <dbReference type="Proteomes" id="UP000717585"/>
    </source>
</evidence>
<dbReference type="GO" id="GO:0030170">
    <property type="term" value="F:pyridoxal phosphate binding"/>
    <property type="evidence" value="ECO:0007669"/>
    <property type="project" value="InterPro"/>
</dbReference>
<dbReference type="Pfam" id="PF00155">
    <property type="entry name" value="Aminotran_1_2"/>
    <property type="match status" value="2"/>
</dbReference>
<gene>
    <name evidence="10" type="ORF">J8273_1729</name>
</gene>
<dbReference type="Proteomes" id="UP000717585">
    <property type="component" value="Unassembled WGS sequence"/>
</dbReference>
<dbReference type="EC" id="2.3.1.50" evidence="3"/>
<evidence type="ECO:0000256" key="7">
    <source>
        <dbReference type="RuleBase" id="RU003693"/>
    </source>
</evidence>
<comment type="cofactor">
    <cofactor evidence="1 7">
        <name>pyridoxal 5'-phosphate</name>
        <dbReference type="ChEBI" id="CHEBI:597326"/>
    </cofactor>
</comment>
<evidence type="ECO:0000256" key="6">
    <source>
        <dbReference type="ARBA" id="ARBA00048528"/>
    </source>
</evidence>
<dbReference type="InterPro" id="IPR015424">
    <property type="entry name" value="PyrdxlP-dep_Trfase"/>
</dbReference>
<comment type="catalytic activity">
    <reaction evidence="6">
        <text>L-serine + hexadecanoyl-CoA + H(+) = 3-oxosphinganine + CO2 + CoA</text>
        <dbReference type="Rhea" id="RHEA:14761"/>
        <dbReference type="ChEBI" id="CHEBI:15378"/>
        <dbReference type="ChEBI" id="CHEBI:16526"/>
        <dbReference type="ChEBI" id="CHEBI:33384"/>
        <dbReference type="ChEBI" id="CHEBI:57287"/>
        <dbReference type="ChEBI" id="CHEBI:57379"/>
        <dbReference type="ChEBI" id="CHEBI:58299"/>
        <dbReference type="EC" id="2.3.1.50"/>
    </reaction>
</comment>
<organism evidence="10 11">
    <name type="scientific">Carpediemonas membranifera</name>
    <dbReference type="NCBI Taxonomy" id="201153"/>
    <lineage>
        <taxon>Eukaryota</taxon>
        <taxon>Metamonada</taxon>
        <taxon>Carpediemonas-like organisms</taxon>
        <taxon>Carpediemonas</taxon>
    </lineage>
</organism>
<dbReference type="Gene3D" id="3.40.640.10">
    <property type="entry name" value="Type I PLP-dependent aspartate aminotransferase-like (Major domain)"/>
    <property type="match status" value="1"/>
</dbReference>
<evidence type="ECO:0000313" key="10">
    <source>
        <dbReference type="EMBL" id="KAG9396711.1"/>
    </source>
</evidence>
<dbReference type="GO" id="GO:0004758">
    <property type="term" value="F:serine C-palmitoyltransferase activity"/>
    <property type="evidence" value="ECO:0007669"/>
    <property type="project" value="UniProtKB-EC"/>
</dbReference>
<dbReference type="GO" id="GO:0046512">
    <property type="term" value="P:sphingosine biosynthetic process"/>
    <property type="evidence" value="ECO:0007669"/>
    <property type="project" value="TreeGrafter"/>
</dbReference>
<feature type="domain" description="Aminotransferase class I/classII large" evidence="9">
    <location>
        <begin position="113"/>
        <end position="295"/>
    </location>
</feature>
<evidence type="ECO:0000256" key="2">
    <source>
        <dbReference type="ARBA" id="ARBA00008392"/>
    </source>
</evidence>
<dbReference type="AlphaFoldDB" id="A0A8J6C0L7"/>
<dbReference type="PANTHER" id="PTHR13693">
    <property type="entry name" value="CLASS II AMINOTRANSFERASE/8-AMINO-7-OXONONANOATE SYNTHASE"/>
    <property type="match status" value="1"/>
</dbReference>
<feature type="transmembrane region" description="Helical" evidence="8">
    <location>
        <begin position="16"/>
        <end position="36"/>
    </location>
</feature>
<keyword evidence="8" id="KW-0472">Membrane</keyword>
<keyword evidence="8" id="KW-1133">Transmembrane helix</keyword>
<sequence length="544" mass="60973">MSFIPSKLTERPEIMSFRYVFSTYISFLIFFFFGYYQNTVSIIHKAITSRKRPPIAPITSGFERFYHDRIYARVTDCFNNTIRSAPSTWIRVAHRVSDPLKQHWRVTEGSTACLNFGSYNYLGFAAKDTNAANERRVLASMSQLGISMGQPVRSSMHDDLAKAVATFMRKPAAMVCAMGFATNSTSIPALVGPDGLIISDSLNHASIVVGGRASVGHKKVFRHDDMAHLEKTVRNAILNGMPRTHNHWSKIVIIVEGIYSMEGTICNLPEIVRIAKQYGCYLYVDEAHSIGALGRHGGGVCDYFDDKASLLRHARALLEIHPAYKVWSEPELWADSLFDPDFHDLDILKADHERYGMTLKTLDETMGPFSFFNAVDILMGTFTKSFSAVGGYIAADHATIDYLHRNSHGAMASEPLSPACIQQIMGVLTSLLEHDDIATRQIRQLARNTRWFRTELVSRGFHIMGSDDSPVVPVLLYHPQKLLAFHRLCFEAGIAVVVVAYPACSLVAGRVRFCLSGGHTDEDMRWAMRRLDEIGDILKMKYGK</sequence>
<evidence type="ECO:0000256" key="1">
    <source>
        <dbReference type="ARBA" id="ARBA00001933"/>
    </source>
</evidence>
<reference evidence="10" key="1">
    <citation type="submission" date="2021-05" db="EMBL/GenBank/DDBJ databases">
        <title>A free-living protist that lacks canonical eukaryotic 1 DNA replication and segregation systems.</title>
        <authorList>
            <person name="Salas-Leiva D.E."/>
            <person name="Tromer E.C."/>
            <person name="Curtis B.A."/>
            <person name="Jerlstrom-Hultqvist J."/>
            <person name="Kolisko M."/>
            <person name="Yi Z."/>
            <person name="Salas-Leiva J.S."/>
            <person name="Gallot-Lavallee L."/>
            <person name="Kops G.J.P.L."/>
            <person name="Archibald J.M."/>
            <person name="Simpson A.G.B."/>
            <person name="Roger A.J."/>
        </authorList>
    </citation>
    <scope>NUCLEOTIDE SEQUENCE</scope>
    <source>
        <strain evidence="10">BICM</strain>
    </source>
</reference>
<comment type="similarity">
    <text evidence="2 7">Belongs to the class-II pyridoxal-phosphate-dependent aminotransferase family.</text>
</comment>
<dbReference type="PANTHER" id="PTHR13693:SF3">
    <property type="entry name" value="LD36009P"/>
    <property type="match status" value="1"/>
</dbReference>
<name>A0A8J6C0L7_9EUKA</name>
<dbReference type="InterPro" id="IPR004839">
    <property type="entry name" value="Aminotransferase_I/II_large"/>
</dbReference>
<feature type="domain" description="Aminotransferase class I/classII large" evidence="9">
    <location>
        <begin position="376"/>
        <end position="531"/>
    </location>
</feature>
<evidence type="ECO:0000256" key="3">
    <source>
        <dbReference type="ARBA" id="ARBA00013220"/>
    </source>
</evidence>
<keyword evidence="4" id="KW-0808">Transferase</keyword>
<dbReference type="GO" id="GO:0017059">
    <property type="term" value="C:serine palmitoyltransferase complex"/>
    <property type="evidence" value="ECO:0007669"/>
    <property type="project" value="TreeGrafter"/>
</dbReference>
<dbReference type="GO" id="GO:0046513">
    <property type="term" value="P:ceramide biosynthetic process"/>
    <property type="evidence" value="ECO:0007669"/>
    <property type="project" value="TreeGrafter"/>
</dbReference>
<dbReference type="InterPro" id="IPR050087">
    <property type="entry name" value="AON_synthase_class-II"/>
</dbReference>
<comment type="caution">
    <text evidence="10">The sequence shown here is derived from an EMBL/GenBank/DDBJ whole genome shotgun (WGS) entry which is preliminary data.</text>
</comment>
<dbReference type="Gene3D" id="3.90.1150.10">
    <property type="entry name" value="Aspartate Aminotransferase, domain 1"/>
    <property type="match status" value="1"/>
</dbReference>
<keyword evidence="5 7" id="KW-0663">Pyridoxal phosphate</keyword>
<dbReference type="OrthoDB" id="65434at2759"/>
<evidence type="ECO:0000259" key="9">
    <source>
        <dbReference type="Pfam" id="PF00155"/>
    </source>
</evidence>
<dbReference type="GO" id="GO:0016020">
    <property type="term" value="C:membrane"/>
    <property type="evidence" value="ECO:0007669"/>
    <property type="project" value="GOC"/>
</dbReference>
<keyword evidence="8" id="KW-0812">Transmembrane</keyword>
<evidence type="ECO:0000256" key="5">
    <source>
        <dbReference type="ARBA" id="ARBA00022898"/>
    </source>
</evidence>
<dbReference type="PROSITE" id="PS00599">
    <property type="entry name" value="AA_TRANSFER_CLASS_2"/>
    <property type="match status" value="1"/>
</dbReference>